<feature type="region of interest" description="Disordered" evidence="1">
    <location>
        <begin position="1"/>
        <end position="90"/>
    </location>
</feature>
<dbReference type="Proteomes" id="UP000053268">
    <property type="component" value="Unassembled WGS sequence"/>
</dbReference>
<sequence>MFGLRTPDRKADRAAASNANRVVSPRSGSSPEITSNVRRSIGDWELGRAETKESSARIRTPEKTKMPTKRIVFTKEPRPRDWKEKHKKDFKNKETNLPCWRIEAHTTGRGSVPCAAPDEGKRVAVQHLQSKKEKIQTISLSDRQKRGSTWDGARVKKGRIMIGNEDLPIIKDGEASVSGDIYAEDPPPSEDAAEHIKIRENTSETNNRRHDEPCSLRLIRRNLRGPQHPRNEERLLELMAISPRLIRNSPGIGKWTPRIGSPPHLLEGAFVVPVKGKRKRQTREY</sequence>
<feature type="compositionally biased region" description="Polar residues" evidence="1">
    <location>
        <begin position="17"/>
        <end position="38"/>
    </location>
</feature>
<dbReference type="AlphaFoldDB" id="A0A194Q4A7"/>
<reference evidence="2 3" key="1">
    <citation type="journal article" date="2015" name="Nat. Commun.">
        <title>Outbred genome sequencing and CRISPR/Cas9 gene editing in butterflies.</title>
        <authorList>
            <person name="Li X."/>
            <person name="Fan D."/>
            <person name="Zhang W."/>
            <person name="Liu G."/>
            <person name="Zhang L."/>
            <person name="Zhao L."/>
            <person name="Fang X."/>
            <person name="Chen L."/>
            <person name="Dong Y."/>
            <person name="Chen Y."/>
            <person name="Ding Y."/>
            <person name="Zhao R."/>
            <person name="Feng M."/>
            <person name="Zhu Y."/>
            <person name="Feng Y."/>
            <person name="Jiang X."/>
            <person name="Zhu D."/>
            <person name="Xiang H."/>
            <person name="Feng X."/>
            <person name="Li S."/>
            <person name="Wang J."/>
            <person name="Zhang G."/>
            <person name="Kronforst M.R."/>
            <person name="Wang W."/>
        </authorList>
    </citation>
    <scope>NUCLEOTIDE SEQUENCE [LARGE SCALE GENOMIC DNA]</scope>
    <source>
        <strain evidence="2">Ya'a_city_454_Px</strain>
        <tissue evidence="2">Whole body</tissue>
    </source>
</reference>
<organism evidence="2 3">
    <name type="scientific">Papilio xuthus</name>
    <name type="common">Asian swallowtail butterfly</name>
    <dbReference type="NCBI Taxonomy" id="66420"/>
    <lineage>
        <taxon>Eukaryota</taxon>
        <taxon>Metazoa</taxon>
        <taxon>Ecdysozoa</taxon>
        <taxon>Arthropoda</taxon>
        <taxon>Hexapoda</taxon>
        <taxon>Insecta</taxon>
        <taxon>Pterygota</taxon>
        <taxon>Neoptera</taxon>
        <taxon>Endopterygota</taxon>
        <taxon>Lepidoptera</taxon>
        <taxon>Glossata</taxon>
        <taxon>Ditrysia</taxon>
        <taxon>Papilionoidea</taxon>
        <taxon>Papilionidae</taxon>
        <taxon>Papilioninae</taxon>
        <taxon>Papilio</taxon>
    </lineage>
</organism>
<dbReference type="EMBL" id="KQ459465">
    <property type="protein sequence ID" value="KPJ00377.1"/>
    <property type="molecule type" value="Genomic_DNA"/>
</dbReference>
<proteinExistence type="predicted"/>
<keyword evidence="3" id="KW-1185">Reference proteome</keyword>
<gene>
    <name evidence="2" type="ORF">RR46_02765</name>
</gene>
<evidence type="ECO:0000256" key="1">
    <source>
        <dbReference type="SAM" id="MobiDB-lite"/>
    </source>
</evidence>
<evidence type="ECO:0000313" key="2">
    <source>
        <dbReference type="EMBL" id="KPJ00377.1"/>
    </source>
</evidence>
<accession>A0A194Q4A7</accession>
<evidence type="ECO:0000313" key="3">
    <source>
        <dbReference type="Proteomes" id="UP000053268"/>
    </source>
</evidence>
<feature type="compositionally biased region" description="Basic and acidic residues" evidence="1">
    <location>
        <begin position="40"/>
        <end position="65"/>
    </location>
</feature>
<feature type="compositionally biased region" description="Basic and acidic residues" evidence="1">
    <location>
        <begin position="73"/>
        <end position="84"/>
    </location>
</feature>
<name>A0A194Q4A7_PAPXU</name>
<protein>
    <submittedName>
        <fullName evidence="2">Uncharacterized protein</fullName>
    </submittedName>
</protein>
<feature type="compositionally biased region" description="Basic and acidic residues" evidence="1">
    <location>
        <begin position="1"/>
        <end position="13"/>
    </location>
</feature>